<dbReference type="HOGENOM" id="CLU_028518_10_0_2"/>
<dbReference type="EMBL" id="CP000504">
    <property type="protein sequence ID" value="ABL88087.1"/>
    <property type="molecule type" value="Genomic_DNA"/>
</dbReference>
<feature type="transmembrane region" description="Helical" evidence="5">
    <location>
        <begin position="316"/>
        <end position="349"/>
    </location>
</feature>
<organism evidence="7 8">
    <name type="scientific">Pyrobaculum islandicum (strain DSM 4184 / JCM 9189 / GEO3)</name>
    <dbReference type="NCBI Taxonomy" id="384616"/>
    <lineage>
        <taxon>Archaea</taxon>
        <taxon>Thermoproteota</taxon>
        <taxon>Thermoprotei</taxon>
        <taxon>Thermoproteales</taxon>
        <taxon>Thermoproteaceae</taxon>
        <taxon>Pyrobaculum</taxon>
    </lineage>
</organism>
<evidence type="ECO:0000256" key="4">
    <source>
        <dbReference type="ARBA" id="ARBA00023136"/>
    </source>
</evidence>
<evidence type="ECO:0000256" key="1">
    <source>
        <dbReference type="ARBA" id="ARBA00004141"/>
    </source>
</evidence>
<proteinExistence type="inferred from homology"/>
<evidence type="ECO:0000256" key="5">
    <source>
        <dbReference type="RuleBase" id="RU363032"/>
    </source>
</evidence>
<feature type="domain" description="ABC transmembrane type-1" evidence="6">
    <location>
        <begin position="267"/>
        <end position="458"/>
    </location>
</feature>
<feature type="transmembrane region" description="Helical" evidence="5">
    <location>
        <begin position="12"/>
        <end position="31"/>
    </location>
</feature>
<sequence>MMFKEFIRSPAGLAGTLILLVFSLVSVYVIISFPLDYGTRYWSNPKYWEDYPKLVPPEWFNYFVPYKLPRHYVNDLDKPSEEVENIKKWVFIYNFDADKFPTGIILKYVNLTFYRDIPIISLKVKRPDGVEIVLMDYDGGIPPPRSGEQPPYVRFVESPRTIVLGAEPQVIRKVTAFANTLGVNCTTSDVRDAGLLPYIIFGRAVSNKCVAESFKPLRGIYVFEVELVGDKRDNIGLVRLVIQGAVYGAMGTDYLGRDLAQGLLFGFPVALFIGGVVAMLATLIGVTLGIVSGYIGGRVDEAVQRFADVMNNLPTLPLLILFVFVLGRSLFNIIFVLVLFGWAGVTIIVRSMVLSIKSSQFVEAAKLAGAGRLWIMRKHILPPVLPYSFALIIFNIPGAILSEAGLSFLGLGDPSIPTWGQILQQAFDNGALQNFAWWWILPPGFLIVLTAVGFVLVFFALEPLVNPRLKRQ</sequence>
<keyword evidence="4 5" id="KW-0472">Membrane</keyword>
<dbReference type="Gene3D" id="1.10.3720.10">
    <property type="entry name" value="MetI-like"/>
    <property type="match status" value="1"/>
</dbReference>
<keyword evidence="5" id="KW-0813">Transport</keyword>
<keyword evidence="8" id="KW-1185">Reference proteome</keyword>
<dbReference type="PANTHER" id="PTHR43839">
    <property type="entry name" value="OPPC IN A BINDING PROTEIN-DEPENDENT TRANSPORT SYSTEM"/>
    <property type="match status" value="1"/>
</dbReference>
<dbReference type="InterPro" id="IPR000515">
    <property type="entry name" value="MetI-like"/>
</dbReference>
<dbReference type="GO" id="GO:0005886">
    <property type="term" value="C:plasma membrane"/>
    <property type="evidence" value="ECO:0007669"/>
    <property type="project" value="UniProtKB-SubCell"/>
</dbReference>
<name>A1RT05_PYRIL</name>
<dbReference type="GO" id="GO:0055085">
    <property type="term" value="P:transmembrane transport"/>
    <property type="evidence" value="ECO:0007669"/>
    <property type="project" value="InterPro"/>
</dbReference>
<dbReference type="PANTHER" id="PTHR43839:SF1">
    <property type="entry name" value="OPPC IN A BINDING PROTEIN-DEPENDENT TRANSPORT SYSTEM"/>
    <property type="match status" value="1"/>
</dbReference>
<dbReference type="PROSITE" id="PS50928">
    <property type="entry name" value="ABC_TM1"/>
    <property type="match status" value="1"/>
</dbReference>
<dbReference type="Pfam" id="PF00528">
    <property type="entry name" value="BPD_transp_1"/>
    <property type="match status" value="1"/>
</dbReference>
<dbReference type="KEGG" id="pis:Pisl_0911"/>
<dbReference type="SUPFAM" id="SSF161098">
    <property type="entry name" value="MetI-like"/>
    <property type="match status" value="1"/>
</dbReference>
<comment type="similarity">
    <text evidence="5">Belongs to the binding-protein-dependent transport system permease family.</text>
</comment>
<dbReference type="AlphaFoldDB" id="A1RT05"/>
<dbReference type="Proteomes" id="UP000002595">
    <property type="component" value="Chromosome"/>
</dbReference>
<evidence type="ECO:0000256" key="2">
    <source>
        <dbReference type="ARBA" id="ARBA00022692"/>
    </source>
</evidence>
<evidence type="ECO:0000313" key="8">
    <source>
        <dbReference type="Proteomes" id="UP000002595"/>
    </source>
</evidence>
<dbReference type="eggNOG" id="arCOG00749">
    <property type="taxonomic scope" value="Archaea"/>
</dbReference>
<dbReference type="CDD" id="cd06261">
    <property type="entry name" value="TM_PBP2"/>
    <property type="match status" value="1"/>
</dbReference>
<evidence type="ECO:0000259" key="6">
    <source>
        <dbReference type="PROSITE" id="PS50928"/>
    </source>
</evidence>
<dbReference type="InterPro" id="IPR035906">
    <property type="entry name" value="MetI-like_sf"/>
</dbReference>
<reference evidence="7" key="1">
    <citation type="submission" date="2006-12" db="EMBL/GenBank/DDBJ databases">
        <title>Complete sequence of Pyrobaculum islandicum DSM 4184.</title>
        <authorList>
            <person name="Copeland A."/>
            <person name="Lucas S."/>
            <person name="Lapidus A."/>
            <person name="Barry K."/>
            <person name="Detter J.C."/>
            <person name="Glavina del Rio T."/>
            <person name="Dalin E."/>
            <person name="Tice H."/>
            <person name="Pitluck S."/>
            <person name="Meincke L."/>
            <person name="Brettin T."/>
            <person name="Bruce D."/>
            <person name="Han C."/>
            <person name="Tapia R."/>
            <person name="Gilna P."/>
            <person name="Schmutz J."/>
            <person name="Larimer F."/>
            <person name="Land M."/>
            <person name="Hauser L."/>
            <person name="Kyrpides N."/>
            <person name="Mikhailova N."/>
            <person name="Cozen A.E."/>
            <person name="Fitz-Gibbon S.T."/>
            <person name="House C.H."/>
            <person name="Saltikov C."/>
            <person name="Lowe T."/>
            <person name="Richardson P."/>
        </authorList>
    </citation>
    <scope>NUCLEOTIDE SEQUENCE [LARGE SCALE GENOMIC DNA]</scope>
    <source>
        <strain evidence="7">DSM 4184</strain>
    </source>
</reference>
<accession>A1RT05</accession>
<feature type="transmembrane region" description="Helical" evidence="5">
    <location>
        <begin position="263"/>
        <end position="296"/>
    </location>
</feature>
<gene>
    <name evidence="7" type="ordered locus">Pisl_0911</name>
</gene>
<protein>
    <submittedName>
        <fullName evidence="7">Binding-protein-dependent transport systems inner membrane component</fullName>
    </submittedName>
</protein>
<feature type="transmembrane region" description="Helical" evidence="5">
    <location>
        <begin position="436"/>
        <end position="461"/>
    </location>
</feature>
<dbReference type="STRING" id="384616.Pisl_0911"/>
<keyword evidence="2 5" id="KW-0812">Transmembrane</keyword>
<evidence type="ECO:0000256" key="3">
    <source>
        <dbReference type="ARBA" id="ARBA00022989"/>
    </source>
</evidence>
<comment type="subcellular location">
    <subcellularLocation>
        <location evidence="5">Cell membrane</location>
        <topology evidence="5">Multi-pass membrane protein</topology>
    </subcellularLocation>
    <subcellularLocation>
        <location evidence="1">Membrane</location>
        <topology evidence="1">Multi-pass membrane protein</topology>
    </subcellularLocation>
</comment>
<evidence type="ECO:0000313" key="7">
    <source>
        <dbReference type="EMBL" id="ABL88087.1"/>
    </source>
</evidence>
<feature type="transmembrane region" description="Helical" evidence="5">
    <location>
        <begin position="384"/>
        <end position="409"/>
    </location>
</feature>
<keyword evidence="3 5" id="KW-1133">Transmembrane helix</keyword>